<keyword evidence="1" id="KW-0808">Transferase</keyword>
<sequence length="348" mass="39824">MPNNSNKLKVLLIGPSPRNIGGISIHLKRLIGLLKDKYDFSIVDEGHTRYRGEFNLRTLNLVMYYKLLFRADIVHIHSGVFILRVFHIINSLLLHKKTIVTIHRDPRIEGHATTTRFLLGKCDHAILVNKEGYDAVRKSGKCQYHLLPAFLPPLLDEEPSLPSEILDWIGSFKKNNGAYICCSNAWNLVFHNNEDLYGLDICLKAINRLCVSGFRNVGLVFVVASCTAHAEVLDAYKKYISDNHLENNILIWEHPTSFVRLIQRCDLVLRTTNTDGDAISIRESLYYRKPVLASDVVRRPKATMLFKNRDFIDLAHKIASCMAHRGEKMQSACEPIDYKTLYINIYNC</sequence>
<dbReference type="Gene3D" id="3.40.50.2000">
    <property type="entry name" value="Glycogen Phosphorylase B"/>
    <property type="match status" value="2"/>
</dbReference>
<comment type="caution">
    <text evidence="1">The sequence shown here is derived from an EMBL/GenBank/DDBJ whole genome shotgun (WGS) entry which is preliminary data.</text>
</comment>
<dbReference type="AlphaFoldDB" id="A0A6L5XC82"/>
<accession>A0A6L5XC82</accession>
<keyword evidence="2" id="KW-1185">Reference proteome</keyword>
<dbReference type="SUPFAM" id="SSF53756">
    <property type="entry name" value="UDP-Glycosyltransferase/glycogen phosphorylase"/>
    <property type="match status" value="1"/>
</dbReference>
<evidence type="ECO:0000313" key="2">
    <source>
        <dbReference type="Proteomes" id="UP000483362"/>
    </source>
</evidence>
<proteinExistence type="predicted"/>
<protein>
    <submittedName>
        <fullName evidence="1">Glycosyltransferase</fullName>
    </submittedName>
</protein>
<dbReference type="RefSeq" id="WP_154328335.1">
    <property type="nucleotide sequence ID" value="NZ_VULT01000004.1"/>
</dbReference>
<dbReference type="EMBL" id="VULT01000004">
    <property type="protein sequence ID" value="MSS16873.1"/>
    <property type="molecule type" value="Genomic_DNA"/>
</dbReference>
<gene>
    <name evidence="1" type="ORF">FYJ29_03705</name>
</gene>
<organism evidence="1 2">
    <name type="scientific">Sodaliphilus pleomorphus</name>
    <dbReference type="NCBI Taxonomy" id="2606626"/>
    <lineage>
        <taxon>Bacteria</taxon>
        <taxon>Pseudomonadati</taxon>
        <taxon>Bacteroidota</taxon>
        <taxon>Bacteroidia</taxon>
        <taxon>Bacteroidales</taxon>
        <taxon>Muribaculaceae</taxon>
        <taxon>Sodaliphilus</taxon>
    </lineage>
</organism>
<name>A0A6L5XC82_9BACT</name>
<reference evidence="1 2" key="1">
    <citation type="submission" date="2019-08" db="EMBL/GenBank/DDBJ databases">
        <title>In-depth cultivation of the pig gut microbiome towards novel bacterial diversity and tailored functional studies.</title>
        <authorList>
            <person name="Wylensek D."/>
            <person name="Hitch T.C.A."/>
            <person name="Clavel T."/>
        </authorList>
    </citation>
    <scope>NUCLEOTIDE SEQUENCE [LARGE SCALE GENOMIC DNA]</scope>
    <source>
        <strain evidence="1 2">Oil-RF-744-WCA-WT-10</strain>
    </source>
</reference>
<evidence type="ECO:0000313" key="1">
    <source>
        <dbReference type="EMBL" id="MSS16873.1"/>
    </source>
</evidence>
<dbReference type="GO" id="GO:0016740">
    <property type="term" value="F:transferase activity"/>
    <property type="evidence" value="ECO:0007669"/>
    <property type="project" value="UniProtKB-KW"/>
</dbReference>
<dbReference type="Proteomes" id="UP000483362">
    <property type="component" value="Unassembled WGS sequence"/>
</dbReference>